<reference evidence="4 5" key="1">
    <citation type="submission" date="2019-06" db="EMBL/GenBank/DDBJ databases">
        <title>A chromosomal-level reference genome of Carpinus fangiana (Coryloideae, Betulaceae).</title>
        <authorList>
            <person name="Yang X."/>
            <person name="Wang Z."/>
            <person name="Zhang L."/>
            <person name="Hao G."/>
            <person name="Liu J."/>
            <person name="Yang Y."/>
        </authorList>
    </citation>
    <scope>NUCLEOTIDE SEQUENCE [LARGE SCALE GENOMIC DNA]</scope>
    <source>
        <strain evidence="4">Cfa_2016G</strain>
        <tissue evidence="4">Leaf</tissue>
    </source>
</reference>
<sequence length="269" mass="28001">MTDATTYSSKLAGTRILIVGGSSGIGFAVANAVLELGASGIIIASSTASKIDGAIARLREAYPNKSQHAELLGLPVNLKDQDKLEANIEGLLDFATANKTKLLDHIIYTAGDPLVAGNKLDETTLKAVQEAGMVRFFGPLILGTRAPAYMNPGPKSSITLTTGSVSQKPIAGWTIPASYGTALHGLTRNLALDLKPLRVNLVSPGAVSTELWDGMEKGQRDAFLDHIKATLPTGSVPGPDVVAEAFLLSLRDVNCTGTIINSNGGGLLI</sequence>
<evidence type="ECO:0000313" key="5">
    <source>
        <dbReference type="Proteomes" id="UP000327013"/>
    </source>
</evidence>
<evidence type="ECO:0000313" key="4">
    <source>
        <dbReference type="EMBL" id="KAB8437417.1"/>
    </source>
</evidence>
<dbReference type="InterPro" id="IPR057571">
    <property type="entry name" value="SDR_PhqE-like"/>
</dbReference>
<proteinExistence type="inferred from homology"/>
<dbReference type="GO" id="GO:0016491">
    <property type="term" value="F:oxidoreductase activity"/>
    <property type="evidence" value="ECO:0007669"/>
    <property type="project" value="UniProtKB-KW"/>
</dbReference>
<dbReference type="InterPro" id="IPR002347">
    <property type="entry name" value="SDR_fam"/>
</dbReference>
<protein>
    <submittedName>
        <fullName evidence="4">Uncharacterized protein</fullName>
    </submittedName>
</protein>
<keyword evidence="2" id="KW-0521">NADP</keyword>
<comment type="caution">
    <text evidence="4">The sequence shown here is derived from an EMBL/GenBank/DDBJ whole genome shotgun (WGS) entry which is preliminary data.</text>
</comment>
<gene>
    <name evidence="4" type="ORF">FH972_025095</name>
</gene>
<evidence type="ECO:0000256" key="3">
    <source>
        <dbReference type="ARBA" id="ARBA00023002"/>
    </source>
</evidence>
<dbReference type="InterPro" id="IPR036291">
    <property type="entry name" value="NAD(P)-bd_dom_sf"/>
</dbReference>
<dbReference type="AlphaFoldDB" id="A0A5N6L0Y3"/>
<dbReference type="Gene3D" id="3.40.50.720">
    <property type="entry name" value="NAD(P)-binding Rossmann-like Domain"/>
    <property type="match status" value="1"/>
</dbReference>
<dbReference type="InterPro" id="IPR051122">
    <property type="entry name" value="SDR_DHRS6-like"/>
</dbReference>
<dbReference type="Proteomes" id="UP000327013">
    <property type="component" value="Unassembled WGS sequence"/>
</dbReference>
<accession>A0A5N6L0Y3</accession>
<keyword evidence="5" id="KW-1185">Reference proteome</keyword>
<dbReference type="OrthoDB" id="294295at2759"/>
<evidence type="ECO:0000256" key="2">
    <source>
        <dbReference type="ARBA" id="ARBA00022857"/>
    </source>
</evidence>
<dbReference type="PANTHER" id="PTHR43477:SF1">
    <property type="entry name" value="DIHYDROANTICAPSIN 7-DEHYDROGENASE"/>
    <property type="match status" value="1"/>
</dbReference>
<name>A0A5N6L0Y3_9ROSI</name>
<dbReference type="PANTHER" id="PTHR43477">
    <property type="entry name" value="DIHYDROANTICAPSIN 7-DEHYDROGENASE"/>
    <property type="match status" value="1"/>
</dbReference>
<dbReference type="PRINTS" id="PR00081">
    <property type="entry name" value="GDHRDH"/>
</dbReference>
<dbReference type="Pfam" id="PF23441">
    <property type="entry name" value="SDR"/>
    <property type="match status" value="1"/>
</dbReference>
<dbReference type="SUPFAM" id="SSF51735">
    <property type="entry name" value="NAD(P)-binding Rossmann-fold domains"/>
    <property type="match status" value="1"/>
</dbReference>
<dbReference type="EMBL" id="VIBQ01000036">
    <property type="protein sequence ID" value="KAB8437417.1"/>
    <property type="molecule type" value="Genomic_DNA"/>
</dbReference>
<organism evidence="4 5">
    <name type="scientific">Carpinus fangiana</name>
    <dbReference type="NCBI Taxonomy" id="176857"/>
    <lineage>
        <taxon>Eukaryota</taxon>
        <taxon>Viridiplantae</taxon>
        <taxon>Streptophyta</taxon>
        <taxon>Embryophyta</taxon>
        <taxon>Tracheophyta</taxon>
        <taxon>Spermatophyta</taxon>
        <taxon>Magnoliopsida</taxon>
        <taxon>eudicotyledons</taxon>
        <taxon>Gunneridae</taxon>
        <taxon>Pentapetalae</taxon>
        <taxon>rosids</taxon>
        <taxon>fabids</taxon>
        <taxon>Fagales</taxon>
        <taxon>Betulaceae</taxon>
        <taxon>Carpinus</taxon>
    </lineage>
</organism>
<evidence type="ECO:0000256" key="1">
    <source>
        <dbReference type="ARBA" id="ARBA00006484"/>
    </source>
</evidence>
<keyword evidence="3" id="KW-0560">Oxidoreductase</keyword>
<comment type="similarity">
    <text evidence="1">Belongs to the short-chain dehydrogenases/reductases (SDR) family.</text>
</comment>